<dbReference type="AlphaFoldDB" id="A0A3B0ZIF6"/>
<dbReference type="NCBIfam" id="NF040493">
    <property type="entry name" value="TA_anti_VapB"/>
    <property type="match status" value="1"/>
</dbReference>
<dbReference type="PANTHER" id="PTHR37550:SF3">
    <property type="entry name" value="ANTITOXIN VAPB1"/>
    <property type="match status" value="1"/>
</dbReference>
<proteinExistence type="predicted"/>
<dbReference type="PANTHER" id="PTHR37550">
    <property type="entry name" value="ANTITOXIN VAPB1"/>
    <property type="match status" value="1"/>
</dbReference>
<dbReference type="SUPFAM" id="SSF89447">
    <property type="entry name" value="AbrB/MazE/MraZ-like"/>
    <property type="match status" value="1"/>
</dbReference>
<dbReference type="InterPro" id="IPR037914">
    <property type="entry name" value="SpoVT-AbrB_sf"/>
</dbReference>
<dbReference type="InterPro" id="IPR051734">
    <property type="entry name" value="VapB_TA_antitoxins"/>
</dbReference>
<organism evidence="1">
    <name type="scientific">hydrothermal vent metagenome</name>
    <dbReference type="NCBI Taxonomy" id="652676"/>
    <lineage>
        <taxon>unclassified sequences</taxon>
        <taxon>metagenomes</taxon>
        <taxon>ecological metagenomes</taxon>
    </lineage>
</organism>
<evidence type="ECO:0000313" key="1">
    <source>
        <dbReference type="EMBL" id="VAW93235.1"/>
    </source>
</evidence>
<dbReference type="EMBL" id="UOFU01000022">
    <property type="protein sequence ID" value="VAW93235.1"/>
    <property type="molecule type" value="Genomic_DNA"/>
</dbReference>
<gene>
    <name evidence="1" type="ORF">MNBD_GAMMA20-254</name>
</gene>
<protein>
    <recommendedName>
        <fullName evidence="2">SpoVT-AbrB domain-containing protein</fullName>
    </recommendedName>
</protein>
<accession>A0A3B0ZIF6</accession>
<sequence length="80" mass="9513">MRHTAKLFMNGRSQAVRLPVNYRFDCDEVYIRKDPETGDVIISKKPGNWDDFFKMIESVDVPDDFMVERDNEIPQDRNLF</sequence>
<reference evidence="1" key="1">
    <citation type="submission" date="2018-06" db="EMBL/GenBank/DDBJ databases">
        <authorList>
            <person name="Zhirakovskaya E."/>
        </authorList>
    </citation>
    <scope>NUCLEOTIDE SEQUENCE</scope>
</reference>
<name>A0A3B0ZIF6_9ZZZZ</name>
<dbReference type="InterPro" id="IPR047976">
    <property type="entry name" value="Anti_VapB2-like"/>
</dbReference>
<evidence type="ECO:0008006" key="2">
    <source>
        <dbReference type="Google" id="ProtNLM"/>
    </source>
</evidence>
<dbReference type="Gene3D" id="2.10.260.10">
    <property type="match status" value="1"/>
</dbReference>